<evidence type="ECO:0000313" key="7">
    <source>
        <dbReference type="EMBL" id="ESU28805.1"/>
    </source>
</evidence>
<dbReference type="AlphaFoldDB" id="V6SWM0"/>
<dbReference type="SUPFAM" id="SSF81901">
    <property type="entry name" value="HCP-like"/>
    <property type="match status" value="1"/>
</dbReference>
<proteinExistence type="predicted"/>
<dbReference type="Proteomes" id="UP000018004">
    <property type="component" value="Unassembled WGS sequence"/>
</dbReference>
<dbReference type="STRING" id="1341181.FLJC2902T_14020"/>
<keyword evidence="5" id="KW-0732">Signal</keyword>
<keyword evidence="8" id="KW-1185">Reference proteome</keyword>
<dbReference type="OrthoDB" id="5295174at2"/>
<dbReference type="PANTHER" id="PTHR43280:SF34">
    <property type="entry name" value="ARAC-FAMILY TRANSCRIPTIONAL REGULATOR"/>
    <property type="match status" value="1"/>
</dbReference>
<keyword evidence="3" id="KW-0804">Transcription</keyword>
<accession>V6SWM0</accession>
<keyword evidence="4" id="KW-1133">Transmembrane helix</keyword>
<feature type="transmembrane region" description="Helical" evidence="4">
    <location>
        <begin position="343"/>
        <end position="362"/>
    </location>
</feature>
<dbReference type="InterPro" id="IPR018060">
    <property type="entry name" value="HTH_AraC"/>
</dbReference>
<dbReference type="RefSeq" id="WP_023579041.1">
    <property type="nucleotide sequence ID" value="NZ_AVGG01000005.1"/>
</dbReference>
<keyword evidence="4" id="KW-0812">Transmembrane</keyword>
<dbReference type="SUPFAM" id="SSF46689">
    <property type="entry name" value="Homeodomain-like"/>
    <property type="match status" value="1"/>
</dbReference>
<dbReference type="PATRIC" id="fig|1341181.4.peg.1380"/>
<name>V6SWM0_9FLAO</name>
<dbReference type="GO" id="GO:0003700">
    <property type="term" value="F:DNA-binding transcription factor activity"/>
    <property type="evidence" value="ECO:0007669"/>
    <property type="project" value="InterPro"/>
</dbReference>
<evidence type="ECO:0000256" key="3">
    <source>
        <dbReference type="ARBA" id="ARBA00023163"/>
    </source>
</evidence>
<dbReference type="InterPro" id="IPR009057">
    <property type="entry name" value="Homeodomain-like_sf"/>
</dbReference>
<keyword evidence="4" id="KW-0472">Membrane</keyword>
<feature type="signal peptide" evidence="5">
    <location>
        <begin position="1"/>
        <end position="27"/>
    </location>
</feature>
<evidence type="ECO:0000256" key="2">
    <source>
        <dbReference type="ARBA" id="ARBA00023125"/>
    </source>
</evidence>
<reference evidence="7 8" key="1">
    <citation type="submission" date="2013-08" db="EMBL/GenBank/DDBJ databases">
        <title>Flavobacterium limnosediminis JC2902 genome sequencing.</title>
        <authorList>
            <person name="Lee K."/>
            <person name="Yi H."/>
            <person name="Park S."/>
            <person name="Chun J."/>
        </authorList>
    </citation>
    <scope>NUCLEOTIDE SEQUENCE [LARGE SCALE GENOMIC DNA]</scope>
    <source>
        <strain evidence="7 8">JC2902</strain>
    </source>
</reference>
<gene>
    <name evidence="7" type="ORF">FLJC2902T_14020</name>
</gene>
<dbReference type="GO" id="GO:0043565">
    <property type="term" value="F:sequence-specific DNA binding"/>
    <property type="evidence" value="ECO:0007669"/>
    <property type="project" value="InterPro"/>
</dbReference>
<dbReference type="PANTHER" id="PTHR43280">
    <property type="entry name" value="ARAC-FAMILY TRANSCRIPTIONAL REGULATOR"/>
    <property type="match status" value="1"/>
</dbReference>
<evidence type="ECO:0000256" key="4">
    <source>
        <dbReference type="SAM" id="Phobius"/>
    </source>
</evidence>
<protein>
    <recommendedName>
        <fullName evidence="6">HTH araC/xylS-type domain-containing protein</fullName>
    </recommendedName>
</protein>
<organism evidence="7 8">
    <name type="scientific">Flavobacterium limnosediminis JC2902</name>
    <dbReference type="NCBI Taxonomy" id="1341181"/>
    <lineage>
        <taxon>Bacteria</taxon>
        <taxon>Pseudomonadati</taxon>
        <taxon>Bacteroidota</taxon>
        <taxon>Flavobacteriia</taxon>
        <taxon>Flavobacteriales</taxon>
        <taxon>Flavobacteriaceae</taxon>
        <taxon>Flavobacterium</taxon>
    </lineage>
</organism>
<evidence type="ECO:0000256" key="1">
    <source>
        <dbReference type="ARBA" id="ARBA00023015"/>
    </source>
</evidence>
<dbReference type="EMBL" id="AVGG01000005">
    <property type="protein sequence ID" value="ESU28805.1"/>
    <property type="molecule type" value="Genomic_DNA"/>
</dbReference>
<evidence type="ECO:0000256" key="5">
    <source>
        <dbReference type="SAM" id="SignalP"/>
    </source>
</evidence>
<dbReference type="Gene3D" id="1.10.10.60">
    <property type="entry name" value="Homeodomain-like"/>
    <property type="match status" value="2"/>
</dbReference>
<sequence length="528" mass="60390">MMYFRFLFNFFFAFVFAAVLFSTEAVAQNDSEERLLFKESEGLVYNNPDEALKVALHLLSKSTSGSENSEINLLIAEIYKVKGDYSNALTHLFEAGKEDADQEPFSALKTAVAKSEVLRTLYLDRQAGKYYQEAVGMLSSVTDEKEKKFCQTLLLLEETGLLLERQSYSKALDLIEKNSKEIDETSKAFPYFDLWFTIFKGRIFSGLNDFDKGAVSFNRALELIVGDGNKNNYAEAFVLVGLANVNFHNKQHQLAVPQLLKALKTAKTFNNIYLSREISKLLVDNYIALNDKVNYKLYNAEFFKLNAEVENGEQESVNTAYNLIAKEYESGYEGKRQGYFRKLYVVLGIFAIVAILSAAFWFRLQWDQKRLKEIISYLEITRSNFVILTAEKKEKKNGSKKTHIPEETEQLILKKLKRFESSTRFTNNDMSIAVLAGQFDTNTKYLSEIINTHYGVNFNTYINKLRINHIVEKLKSDPNFMNYKISYLAESCGFSSHSSFATVFKSITGIAPVTFIELLKNEKEISNP</sequence>
<feature type="domain" description="HTH araC/xylS-type" evidence="6">
    <location>
        <begin position="406"/>
        <end position="518"/>
    </location>
</feature>
<comment type="caution">
    <text evidence="7">The sequence shown here is derived from an EMBL/GenBank/DDBJ whole genome shotgun (WGS) entry which is preliminary data.</text>
</comment>
<dbReference type="eggNOG" id="COG2207">
    <property type="taxonomic scope" value="Bacteria"/>
</dbReference>
<dbReference type="PROSITE" id="PS01124">
    <property type="entry name" value="HTH_ARAC_FAMILY_2"/>
    <property type="match status" value="1"/>
</dbReference>
<dbReference type="Pfam" id="PF12833">
    <property type="entry name" value="HTH_18"/>
    <property type="match status" value="1"/>
</dbReference>
<dbReference type="InterPro" id="IPR011990">
    <property type="entry name" value="TPR-like_helical_dom_sf"/>
</dbReference>
<keyword evidence="1" id="KW-0805">Transcription regulation</keyword>
<evidence type="ECO:0000313" key="8">
    <source>
        <dbReference type="Proteomes" id="UP000018004"/>
    </source>
</evidence>
<keyword evidence="2" id="KW-0238">DNA-binding</keyword>
<dbReference type="Gene3D" id="1.25.40.10">
    <property type="entry name" value="Tetratricopeptide repeat domain"/>
    <property type="match status" value="1"/>
</dbReference>
<evidence type="ECO:0000259" key="6">
    <source>
        <dbReference type="PROSITE" id="PS01124"/>
    </source>
</evidence>
<feature type="chain" id="PRO_5004751108" description="HTH araC/xylS-type domain-containing protein" evidence="5">
    <location>
        <begin position="28"/>
        <end position="528"/>
    </location>
</feature>
<dbReference type="SMART" id="SM00342">
    <property type="entry name" value="HTH_ARAC"/>
    <property type="match status" value="1"/>
</dbReference>